<proteinExistence type="predicted"/>
<sequence>MVAEVKEEGKRPRMEESGGDLVGGQGQENVAEGSQDGGGHCCFLSASSGSAAAAVAYTQDSAGHRLYRQEGTQH</sequence>
<reference evidence="2" key="1">
    <citation type="journal article" date="2009" name="Rice">
        <title>De Novo Next Generation Sequencing of Plant Genomes.</title>
        <authorList>
            <person name="Rounsley S."/>
            <person name="Marri P.R."/>
            <person name="Yu Y."/>
            <person name="He R."/>
            <person name="Sisneros N."/>
            <person name="Goicoechea J.L."/>
            <person name="Lee S.J."/>
            <person name="Angelova A."/>
            <person name="Kudrna D."/>
            <person name="Luo M."/>
            <person name="Affourtit J."/>
            <person name="Desany B."/>
            <person name="Knight J."/>
            <person name="Niazi F."/>
            <person name="Egholm M."/>
            <person name="Wing R.A."/>
        </authorList>
    </citation>
    <scope>NUCLEOTIDE SEQUENCE [LARGE SCALE GENOMIC DNA]</scope>
    <source>
        <strain evidence="2">cv. IRGC 105608</strain>
    </source>
</reference>
<evidence type="ECO:0000313" key="2">
    <source>
        <dbReference type="EnsemblPlants" id="OBART03G20700.1"/>
    </source>
</evidence>
<evidence type="ECO:0000256" key="1">
    <source>
        <dbReference type="SAM" id="MobiDB-lite"/>
    </source>
</evidence>
<dbReference type="AlphaFoldDB" id="A0A0D3FJJ8"/>
<name>A0A0D3FJJ8_9ORYZ</name>
<evidence type="ECO:0000313" key="3">
    <source>
        <dbReference type="Proteomes" id="UP000026960"/>
    </source>
</evidence>
<reference evidence="2" key="2">
    <citation type="submission" date="2015-03" db="UniProtKB">
        <authorList>
            <consortium name="EnsemblPlants"/>
        </authorList>
    </citation>
    <scope>IDENTIFICATION</scope>
</reference>
<dbReference type="Gramene" id="OBART03G20700.1">
    <property type="protein sequence ID" value="OBART03G20700.1"/>
    <property type="gene ID" value="OBART03G20700"/>
</dbReference>
<protein>
    <submittedName>
        <fullName evidence="2">Uncharacterized protein</fullName>
    </submittedName>
</protein>
<accession>A0A0D3FJJ8</accession>
<dbReference type="PaxDb" id="65489-OBART03G20700.1"/>
<dbReference type="EnsemblPlants" id="OBART03G20700.1">
    <property type="protein sequence ID" value="OBART03G20700.1"/>
    <property type="gene ID" value="OBART03G20700"/>
</dbReference>
<organism evidence="2">
    <name type="scientific">Oryza barthii</name>
    <dbReference type="NCBI Taxonomy" id="65489"/>
    <lineage>
        <taxon>Eukaryota</taxon>
        <taxon>Viridiplantae</taxon>
        <taxon>Streptophyta</taxon>
        <taxon>Embryophyta</taxon>
        <taxon>Tracheophyta</taxon>
        <taxon>Spermatophyta</taxon>
        <taxon>Magnoliopsida</taxon>
        <taxon>Liliopsida</taxon>
        <taxon>Poales</taxon>
        <taxon>Poaceae</taxon>
        <taxon>BOP clade</taxon>
        <taxon>Oryzoideae</taxon>
        <taxon>Oryzeae</taxon>
        <taxon>Oryzinae</taxon>
        <taxon>Oryza</taxon>
    </lineage>
</organism>
<keyword evidence="3" id="KW-1185">Reference proteome</keyword>
<dbReference type="Proteomes" id="UP000026960">
    <property type="component" value="Chromosome 3"/>
</dbReference>
<dbReference type="HOGENOM" id="CLU_2691628_0_0_1"/>
<feature type="region of interest" description="Disordered" evidence="1">
    <location>
        <begin position="1"/>
        <end position="41"/>
    </location>
</feature>
<feature type="compositionally biased region" description="Basic and acidic residues" evidence="1">
    <location>
        <begin position="1"/>
        <end position="16"/>
    </location>
</feature>